<sequence length="202" mass="22115">MDSTFPSDNAAKHEKQRAILTACLNSRCEKENVPYYCELCKFYENNLPKWLTLRGLVLTSRCMPFTIKPSHPDQEHAVEGHNCAIDISEKFIGSFGQLPDTSPRIIGPSLSYLSGDGLAVNTSDIRPVLRVVGGHRAASSESLLRCSTDKAFGCYAGSLLPDLHPDRDRHVLGLGDAPLTQSHTCLSHVPITPSPEQNCSPQ</sequence>
<organism evidence="1 2">
    <name type="scientific">Jimgerdemannia flammicorona</name>
    <dbReference type="NCBI Taxonomy" id="994334"/>
    <lineage>
        <taxon>Eukaryota</taxon>
        <taxon>Fungi</taxon>
        <taxon>Fungi incertae sedis</taxon>
        <taxon>Mucoromycota</taxon>
        <taxon>Mucoromycotina</taxon>
        <taxon>Endogonomycetes</taxon>
        <taxon>Endogonales</taxon>
        <taxon>Endogonaceae</taxon>
        <taxon>Jimgerdemannia</taxon>
    </lineage>
</organism>
<dbReference type="EMBL" id="RBNI01006710">
    <property type="protein sequence ID" value="RUP45825.1"/>
    <property type="molecule type" value="Genomic_DNA"/>
</dbReference>
<evidence type="ECO:0000313" key="1">
    <source>
        <dbReference type="EMBL" id="RUP45825.1"/>
    </source>
</evidence>
<proteinExistence type="predicted"/>
<dbReference type="AlphaFoldDB" id="A0A433D4S0"/>
<dbReference type="Proteomes" id="UP000268093">
    <property type="component" value="Unassembled WGS sequence"/>
</dbReference>
<comment type="caution">
    <text evidence="1">The sequence shown here is derived from an EMBL/GenBank/DDBJ whole genome shotgun (WGS) entry which is preliminary data.</text>
</comment>
<reference evidence="1 2" key="1">
    <citation type="journal article" date="2018" name="New Phytol.">
        <title>Phylogenomics of Endogonaceae and evolution of mycorrhizas within Mucoromycota.</title>
        <authorList>
            <person name="Chang Y."/>
            <person name="Desiro A."/>
            <person name="Na H."/>
            <person name="Sandor L."/>
            <person name="Lipzen A."/>
            <person name="Clum A."/>
            <person name="Barry K."/>
            <person name="Grigoriev I.V."/>
            <person name="Martin F.M."/>
            <person name="Stajich J.E."/>
            <person name="Smith M.E."/>
            <person name="Bonito G."/>
            <person name="Spatafora J.W."/>
        </authorList>
    </citation>
    <scope>NUCLEOTIDE SEQUENCE [LARGE SCALE GENOMIC DNA]</scope>
    <source>
        <strain evidence="1 2">GMNB39</strain>
    </source>
</reference>
<protein>
    <submittedName>
        <fullName evidence="1">Uncharacterized protein</fullName>
    </submittedName>
</protein>
<name>A0A433D4S0_9FUNG</name>
<gene>
    <name evidence="1" type="ORF">BC936DRAFT_147685</name>
</gene>
<evidence type="ECO:0000313" key="2">
    <source>
        <dbReference type="Proteomes" id="UP000268093"/>
    </source>
</evidence>
<accession>A0A433D4S0</accession>
<keyword evidence="2" id="KW-1185">Reference proteome</keyword>